<evidence type="ECO:0000313" key="1">
    <source>
        <dbReference type="EMBL" id="KAK1930167.1"/>
    </source>
</evidence>
<reference evidence="1" key="1">
    <citation type="submission" date="2023-08" db="EMBL/GenBank/DDBJ databases">
        <title>Reference Genome Resource for the Citrus Pathogen Phytophthora citrophthora.</title>
        <authorList>
            <person name="Moller H."/>
            <person name="Coetzee B."/>
            <person name="Rose L.J."/>
            <person name="Van Niekerk J.M."/>
        </authorList>
    </citation>
    <scope>NUCLEOTIDE SEQUENCE</scope>
    <source>
        <strain evidence="1">STE-U-9442</strain>
    </source>
</reference>
<proteinExistence type="predicted"/>
<name>A0AAD9G1F9_9STRA</name>
<evidence type="ECO:0000313" key="2">
    <source>
        <dbReference type="Proteomes" id="UP001259832"/>
    </source>
</evidence>
<protein>
    <submittedName>
        <fullName evidence="1">Uncharacterized protein</fullName>
    </submittedName>
</protein>
<dbReference type="EMBL" id="JASMQC010000041">
    <property type="protein sequence ID" value="KAK1930167.1"/>
    <property type="molecule type" value="Genomic_DNA"/>
</dbReference>
<accession>A0AAD9G1F9</accession>
<keyword evidence="2" id="KW-1185">Reference proteome</keyword>
<dbReference type="Proteomes" id="UP001259832">
    <property type="component" value="Unassembled WGS sequence"/>
</dbReference>
<comment type="caution">
    <text evidence="1">The sequence shown here is derived from an EMBL/GenBank/DDBJ whole genome shotgun (WGS) entry which is preliminary data.</text>
</comment>
<dbReference type="AlphaFoldDB" id="A0AAD9G1F9"/>
<organism evidence="1 2">
    <name type="scientific">Phytophthora citrophthora</name>
    <dbReference type="NCBI Taxonomy" id="4793"/>
    <lineage>
        <taxon>Eukaryota</taxon>
        <taxon>Sar</taxon>
        <taxon>Stramenopiles</taxon>
        <taxon>Oomycota</taxon>
        <taxon>Peronosporomycetes</taxon>
        <taxon>Peronosporales</taxon>
        <taxon>Peronosporaceae</taxon>
        <taxon>Phytophthora</taxon>
    </lineage>
</organism>
<gene>
    <name evidence="1" type="ORF">P3T76_014400</name>
</gene>
<sequence length="89" mass="10167">MSEHKNVAYRASGSDAKLYYFTWDAVENRYEVSLRPSDEEEHEGVFDSKESGEALNGSSIVCSYLFASPHAENYQQFAKEKCVKVYMNP</sequence>